<organism evidence="1 2">
    <name type="scientific">Curtobacterium citreum</name>
    <dbReference type="NCBI Taxonomy" id="2036"/>
    <lineage>
        <taxon>Bacteria</taxon>
        <taxon>Bacillati</taxon>
        <taxon>Actinomycetota</taxon>
        <taxon>Actinomycetes</taxon>
        <taxon>Micrococcales</taxon>
        <taxon>Microbacteriaceae</taxon>
        <taxon>Curtobacterium</taxon>
    </lineage>
</organism>
<comment type="caution">
    <text evidence="1">The sequence shown here is derived from an EMBL/GenBank/DDBJ whole genome shotgun (WGS) entry which is preliminary data.</text>
</comment>
<keyword evidence="2" id="KW-1185">Reference proteome</keyword>
<dbReference type="EMBL" id="JANVAD010000001">
    <property type="protein sequence ID" value="MCS6521483.1"/>
    <property type="molecule type" value="Genomic_DNA"/>
</dbReference>
<proteinExistence type="predicted"/>
<dbReference type="InterPro" id="IPR037143">
    <property type="entry name" value="4-PPantetheinyl_Trfase_dom_sf"/>
</dbReference>
<gene>
    <name evidence="1" type="ORF">NYQ28_02750</name>
</gene>
<protein>
    <submittedName>
        <fullName evidence="1">4'-phosphopantetheinyl transferase superfamily protein</fullName>
    </submittedName>
</protein>
<evidence type="ECO:0000313" key="1">
    <source>
        <dbReference type="EMBL" id="MCS6521483.1"/>
    </source>
</evidence>
<dbReference type="Proteomes" id="UP001652264">
    <property type="component" value="Unassembled WGS sequence"/>
</dbReference>
<dbReference type="SUPFAM" id="SSF56214">
    <property type="entry name" value="4'-phosphopantetheinyl transferase"/>
    <property type="match status" value="1"/>
</dbReference>
<dbReference type="Gene3D" id="3.90.470.20">
    <property type="entry name" value="4'-phosphopantetheinyl transferase domain"/>
    <property type="match status" value="1"/>
</dbReference>
<sequence>MVARSRNDVRCGAVAVTVHVVAADADTAGVGREALVTAAASAAGVEPVTVRTGRSCPTCGASDHGRPWAEAAGTAVPVSLARTTGIVAVAALQGTARSTRTTLPTVGVDVERVSRVAAAPLDASGPRESARLRTVQDRAAAWAVTEAVLKRDGRGLRVDPARVEVDLRRGRARLDGRWQPVTVTWLDADLVLAVAAGGLPITVTAPQDVPLSAGGA</sequence>
<dbReference type="GO" id="GO:0016740">
    <property type="term" value="F:transferase activity"/>
    <property type="evidence" value="ECO:0007669"/>
    <property type="project" value="UniProtKB-KW"/>
</dbReference>
<keyword evidence="1" id="KW-0808">Transferase</keyword>
<accession>A0ABT2HE76</accession>
<dbReference type="GeneID" id="95324393"/>
<dbReference type="RefSeq" id="WP_141861893.1">
    <property type="nucleotide sequence ID" value="NZ_BMNV01000004.1"/>
</dbReference>
<evidence type="ECO:0000313" key="2">
    <source>
        <dbReference type="Proteomes" id="UP001652264"/>
    </source>
</evidence>
<reference evidence="1 2" key="1">
    <citation type="submission" date="2022-08" db="EMBL/GenBank/DDBJ databases">
        <title>Taxonomy of Curtobacterium flaccumfaciens.</title>
        <authorList>
            <person name="Osdaghi E."/>
            <person name="Taghavi S.M."/>
            <person name="Hamidizade M."/>
            <person name="Abachi H."/>
            <person name="Fazliarab A."/>
            <person name="Baeyen S."/>
            <person name="Portier P."/>
            <person name="Van Vaerenbergh J."/>
            <person name="Jacques M.-A."/>
        </authorList>
    </citation>
    <scope>NUCLEOTIDE SEQUENCE [LARGE SCALE GENOMIC DNA]</scope>
    <source>
        <strain evidence="1 2">LMG8786T</strain>
    </source>
</reference>
<name>A0ABT2HE76_9MICO</name>